<evidence type="ECO:0000313" key="2">
    <source>
        <dbReference type="Proteomes" id="UP000239814"/>
    </source>
</evidence>
<dbReference type="RefSeq" id="WP_105941697.1">
    <property type="nucleotide sequence ID" value="NZ_CP027433.1"/>
</dbReference>
<organism evidence="1 2">
    <name type="scientific">Gordonia iterans</name>
    <dbReference type="NCBI Taxonomy" id="1004901"/>
    <lineage>
        <taxon>Bacteria</taxon>
        <taxon>Bacillati</taxon>
        <taxon>Actinomycetota</taxon>
        <taxon>Actinomycetes</taxon>
        <taxon>Mycobacteriales</taxon>
        <taxon>Gordoniaceae</taxon>
        <taxon>Gordonia</taxon>
    </lineage>
</organism>
<evidence type="ECO:0000313" key="1">
    <source>
        <dbReference type="EMBL" id="AVL99965.1"/>
    </source>
</evidence>
<proteinExistence type="predicted"/>
<accession>A0A2S0KE86</accession>
<gene>
    <name evidence="1" type="ORF">C6V83_06455</name>
</gene>
<keyword evidence="2" id="KW-1185">Reference proteome</keyword>
<reference evidence="1 2" key="1">
    <citation type="submission" date="2018-03" db="EMBL/GenBank/DDBJ databases">
        <title>Characteristics and genome of n-alkane degrading marine bacteria Gordonia iterans isolated from crude oil contaminated in Tae-an, South Korea.</title>
        <authorList>
            <person name="Lee S.-S."/>
            <person name="Kim H."/>
        </authorList>
    </citation>
    <scope>NUCLEOTIDE SEQUENCE [LARGE SCALE GENOMIC DNA]</scope>
    <source>
        <strain evidence="1 2">Co17</strain>
    </source>
</reference>
<dbReference type="Proteomes" id="UP000239814">
    <property type="component" value="Chromosome"/>
</dbReference>
<dbReference type="AlphaFoldDB" id="A0A2S0KE86"/>
<sequence>MSTLARLEAIGARARADLAAARRTYEGRRDWIRAEPGRTAAVDRAETEVLPRLMAPVSFGAARLRTGPRSRPDAAIG</sequence>
<protein>
    <submittedName>
        <fullName evidence="1">Uncharacterized protein</fullName>
    </submittedName>
</protein>
<dbReference type="EMBL" id="CP027433">
    <property type="protein sequence ID" value="AVL99965.1"/>
    <property type="molecule type" value="Genomic_DNA"/>
</dbReference>
<dbReference type="KEGG" id="git:C6V83_06455"/>
<name>A0A2S0KE86_9ACTN</name>